<keyword evidence="2" id="KW-0288">FMN</keyword>
<dbReference type="GO" id="GO:0016491">
    <property type="term" value="F:oxidoreductase activity"/>
    <property type="evidence" value="ECO:0007669"/>
    <property type="project" value="InterPro"/>
</dbReference>
<dbReference type="SUPFAM" id="SSF52218">
    <property type="entry name" value="Flavoproteins"/>
    <property type="match status" value="1"/>
</dbReference>
<dbReference type="Pfam" id="PF03358">
    <property type="entry name" value="FMN_red"/>
    <property type="match status" value="1"/>
</dbReference>
<accession>A0A562JEQ3</accession>
<evidence type="ECO:0000313" key="4">
    <source>
        <dbReference type="EMBL" id="TWH81692.1"/>
    </source>
</evidence>
<feature type="domain" description="NADPH-dependent FMN reductase-like" evidence="3">
    <location>
        <begin position="4"/>
        <end position="128"/>
    </location>
</feature>
<name>A0A562JEQ3_9FIRM</name>
<dbReference type="InterPro" id="IPR005025">
    <property type="entry name" value="FMN_Rdtase-like_dom"/>
</dbReference>
<organism evidence="4 5">
    <name type="scientific">Sedimentibacter saalensis</name>
    <dbReference type="NCBI Taxonomy" id="130788"/>
    <lineage>
        <taxon>Bacteria</taxon>
        <taxon>Bacillati</taxon>
        <taxon>Bacillota</taxon>
        <taxon>Tissierellia</taxon>
        <taxon>Sedimentibacter</taxon>
    </lineage>
</organism>
<dbReference type="Proteomes" id="UP000315343">
    <property type="component" value="Unassembled WGS sequence"/>
</dbReference>
<dbReference type="AlphaFoldDB" id="A0A562JEQ3"/>
<dbReference type="EMBL" id="VLKH01000003">
    <property type="protein sequence ID" value="TWH81692.1"/>
    <property type="molecule type" value="Genomic_DNA"/>
</dbReference>
<proteinExistence type="predicted"/>
<dbReference type="PANTHER" id="PTHR43278">
    <property type="entry name" value="NAD(P)H-DEPENDENT FMN-CONTAINING OXIDOREDUCTASE YWQN-RELATED"/>
    <property type="match status" value="1"/>
</dbReference>
<evidence type="ECO:0000256" key="2">
    <source>
        <dbReference type="ARBA" id="ARBA00022643"/>
    </source>
</evidence>
<dbReference type="InterPro" id="IPR029039">
    <property type="entry name" value="Flavoprotein-like_sf"/>
</dbReference>
<evidence type="ECO:0000256" key="1">
    <source>
        <dbReference type="ARBA" id="ARBA00022630"/>
    </source>
</evidence>
<sequence length="185" mass="20667">MVEKWIAVVGSPRKGKNTDLIVDYFIQGLVEKNIEVDKFLLSSSNITTCTGCEYCINSGTCIIEDDTSKIIEGMKKANGYIFASPSYNYNVTAQMKALLDRTFCLNDYSNGCKSRLSPNKKAIVIGVCKGSKKESMGFTVECMSKTLSDLDVNIINTLEYYDTKNMPVANNYSIKEKINELIRDL</sequence>
<evidence type="ECO:0000313" key="5">
    <source>
        <dbReference type="Proteomes" id="UP000315343"/>
    </source>
</evidence>
<dbReference type="Gene3D" id="3.40.50.360">
    <property type="match status" value="1"/>
</dbReference>
<keyword evidence="1" id="KW-0285">Flavoprotein</keyword>
<evidence type="ECO:0000259" key="3">
    <source>
        <dbReference type="Pfam" id="PF03358"/>
    </source>
</evidence>
<dbReference type="InterPro" id="IPR051796">
    <property type="entry name" value="ISF_SsuE-like"/>
</dbReference>
<gene>
    <name evidence="4" type="ORF">LY60_01447</name>
</gene>
<dbReference type="OrthoDB" id="9805976at2"/>
<comment type="caution">
    <text evidence="4">The sequence shown here is derived from an EMBL/GenBank/DDBJ whole genome shotgun (WGS) entry which is preliminary data.</text>
</comment>
<protein>
    <submittedName>
        <fullName evidence="4">NADPH-dependent FMN reductase</fullName>
    </submittedName>
</protein>
<dbReference type="RefSeq" id="WP_145081855.1">
    <property type="nucleotide sequence ID" value="NZ_VLKH01000003.1"/>
</dbReference>
<dbReference type="PANTHER" id="PTHR43278:SF2">
    <property type="entry name" value="IRON-SULFUR FLAVOPROTEIN"/>
    <property type="match status" value="1"/>
</dbReference>
<reference evidence="4 5" key="1">
    <citation type="submission" date="2019-07" db="EMBL/GenBank/DDBJ databases">
        <title>Genomic Encyclopedia of Type Strains, Phase I: the one thousand microbial genomes (KMG-I) project.</title>
        <authorList>
            <person name="Kyrpides N."/>
        </authorList>
    </citation>
    <scope>NUCLEOTIDE SEQUENCE [LARGE SCALE GENOMIC DNA]</scope>
    <source>
        <strain evidence="4 5">DSM 13558</strain>
    </source>
</reference>
<keyword evidence="5" id="KW-1185">Reference proteome</keyword>